<dbReference type="InterPro" id="IPR029332">
    <property type="entry name" value="PEHE_dom"/>
</dbReference>
<dbReference type="OMA" id="ESAISIN"/>
<name>A0A0D2PJ99_HYPSF</name>
<dbReference type="EMBL" id="KN817521">
    <property type="protein sequence ID" value="KJA28516.1"/>
    <property type="molecule type" value="Genomic_DNA"/>
</dbReference>
<feature type="compositionally biased region" description="Basic and acidic residues" evidence="1">
    <location>
        <begin position="686"/>
        <end position="699"/>
    </location>
</feature>
<feature type="compositionally biased region" description="Basic and acidic residues" evidence="1">
    <location>
        <begin position="740"/>
        <end position="749"/>
    </location>
</feature>
<feature type="compositionally biased region" description="Low complexity" evidence="1">
    <location>
        <begin position="366"/>
        <end position="377"/>
    </location>
</feature>
<feature type="compositionally biased region" description="Polar residues" evidence="1">
    <location>
        <begin position="1"/>
        <end position="19"/>
    </location>
</feature>
<feature type="compositionally biased region" description="Polar residues" evidence="1">
    <location>
        <begin position="330"/>
        <end position="347"/>
    </location>
</feature>
<dbReference type="STRING" id="945553.A0A0D2PJ99"/>
<evidence type="ECO:0000313" key="3">
    <source>
        <dbReference type="EMBL" id="KJA28516.1"/>
    </source>
</evidence>
<dbReference type="OrthoDB" id="2555515at2759"/>
<dbReference type="Proteomes" id="UP000054270">
    <property type="component" value="Unassembled WGS sequence"/>
</dbReference>
<evidence type="ECO:0000256" key="1">
    <source>
        <dbReference type="SAM" id="MobiDB-lite"/>
    </source>
</evidence>
<feature type="compositionally biased region" description="Polar residues" evidence="1">
    <location>
        <begin position="378"/>
        <end position="394"/>
    </location>
</feature>
<feature type="region of interest" description="Disordered" evidence="1">
    <location>
        <begin position="1"/>
        <end position="29"/>
    </location>
</feature>
<evidence type="ECO:0000259" key="2">
    <source>
        <dbReference type="SMART" id="SM01300"/>
    </source>
</evidence>
<feature type="compositionally biased region" description="Basic residues" evidence="1">
    <location>
        <begin position="537"/>
        <end position="546"/>
    </location>
</feature>
<feature type="compositionally biased region" description="Polar residues" evidence="1">
    <location>
        <begin position="552"/>
        <end position="566"/>
    </location>
</feature>
<feature type="compositionally biased region" description="Basic and acidic residues" evidence="1">
    <location>
        <begin position="271"/>
        <end position="288"/>
    </location>
</feature>
<organism evidence="3 4">
    <name type="scientific">Hypholoma sublateritium (strain FD-334 SS-4)</name>
    <dbReference type="NCBI Taxonomy" id="945553"/>
    <lineage>
        <taxon>Eukaryota</taxon>
        <taxon>Fungi</taxon>
        <taxon>Dikarya</taxon>
        <taxon>Basidiomycota</taxon>
        <taxon>Agaricomycotina</taxon>
        <taxon>Agaricomycetes</taxon>
        <taxon>Agaricomycetidae</taxon>
        <taxon>Agaricales</taxon>
        <taxon>Agaricineae</taxon>
        <taxon>Strophariaceae</taxon>
        <taxon>Hypholoma</taxon>
    </lineage>
</organism>
<feature type="compositionally biased region" description="Basic residues" evidence="1">
    <location>
        <begin position="422"/>
        <end position="431"/>
    </location>
</feature>
<accession>A0A0D2PJ99</accession>
<reference evidence="4" key="1">
    <citation type="submission" date="2014-04" db="EMBL/GenBank/DDBJ databases">
        <title>Evolutionary Origins and Diversification of the Mycorrhizal Mutualists.</title>
        <authorList>
            <consortium name="DOE Joint Genome Institute"/>
            <consortium name="Mycorrhizal Genomics Consortium"/>
            <person name="Kohler A."/>
            <person name="Kuo A."/>
            <person name="Nagy L.G."/>
            <person name="Floudas D."/>
            <person name="Copeland A."/>
            <person name="Barry K.W."/>
            <person name="Cichocki N."/>
            <person name="Veneault-Fourrey C."/>
            <person name="LaButti K."/>
            <person name="Lindquist E.A."/>
            <person name="Lipzen A."/>
            <person name="Lundell T."/>
            <person name="Morin E."/>
            <person name="Murat C."/>
            <person name="Riley R."/>
            <person name="Ohm R."/>
            <person name="Sun H."/>
            <person name="Tunlid A."/>
            <person name="Henrissat B."/>
            <person name="Grigoriev I.V."/>
            <person name="Hibbett D.S."/>
            <person name="Martin F."/>
        </authorList>
    </citation>
    <scope>NUCLEOTIDE SEQUENCE [LARGE SCALE GENOMIC DNA]</scope>
    <source>
        <strain evidence="4">FD-334 SS-4</strain>
    </source>
</reference>
<feature type="compositionally biased region" description="Acidic residues" evidence="1">
    <location>
        <begin position="448"/>
        <end position="461"/>
    </location>
</feature>
<gene>
    <name evidence="3" type="ORF">HYPSUDRAFT_51300</name>
</gene>
<protein>
    <recommendedName>
        <fullName evidence="2">PEHE domain-containing protein</fullName>
    </recommendedName>
</protein>
<feature type="region of interest" description="Disordered" evidence="1">
    <location>
        <begin position="686"/>
        <end position="791"/>
    </location>
</feature>
<feature type="compositionally biased region" description="Low complexity" evidence="1">
    <location>
        <begin position="295"/>
        <end position="309"/>
    </location>
</feature>
<feature type="region of interest" description="Disordered" evidence="1">
    <location>
        <begin position="519"/>
        <end position="607"/>
    </location>
</feature>
<feature type="compositionally biased region" description="Polar residues" evidence="1">
    <location>
        <begin position="593"/>
        <end position="607"/>
    </location>
</feature>
<feature type="domain" description="PEHE" evidence="2">
    <location>
        <begin position="104"/>
        <end position="242"/>
    </location>
</feature>
<feature type="compositionally biased region" description="Polar residues" evidence="1">
    <location>
        <begin position="490"/>
        <end position="503"/>
    </location>
</feature>
<feature type="region of interest" description="Disordered" evidence="1">
    <location>
        <begin position="115"/>
        <end position="135"/>
    </location>
</feature>
<proteinExistence type="predicted"/>
<dbReference type="GO" id="GO:0000123">
    <property type="term" value="C:histone acetyltransferase complex"/>
    <property type="evidence" value="ECO:0007669"/>
    <property type="project" value="UniProtKB-ARBA"/>
</dbReference>
<feature type="region of interest" description="Disordered" evidence="1">
    <location>
        <begin position="253"/>
        <end position="505"/>
    </location>
</feature>
<sequence length="791" mass="87544">MDPPASSTASGQGRRQNPSRSKRGGPGVGTCDVDVIILESYKRKLETEPLIPEDTIFVLTTNSSKFSGKSSASSESAISINTVANDRYFDRPEVLKAFREQEIIQTPEFWPIPDSSSVGGRFRPRGAEDESAETSDAAYEKRHKKFETFEKRQRLREKEKLKHEHYKLKERIDQLRATDSSAFMTPTASGFLAVPQQEELNTDTENADTAGIAQAHTTFEQIEGERRKREMLDHAISLEKRYSYLLPSDRARKTQDVSIVDKAPGDDESETERIAHAGPSRKDPESIKFRLPARTSLSATPASSPAATKPPKKPKGWNLIEYRKARAAQRSISTSLPPQDQTSSISSPIVDVEMETPEAEGASLSPPAIVAAPEIPVTSSRGISTKFPASTRQTNGKKRAQNDSHVPQTDSAELEDQPTAKVSKRIIRARPTKIQIADDGESEKVSSEEEDNHADELEAPEEDVKVNEQDNARMLESNALSPEAREHATRMQQISSTTLSPSNGHKELHTVFYTEHPSSEAALVSSPGPEESISVRPNKRQRKASLKARAQSIAQSTTYSQTQHTPSVPPSPQAVPLTLSGRPYRKPGKSGPRGQQSQVYISSTTGEEVRTTSFLMMAAIRSEGAKRNVEKRHNTSFGIPTPSFRDHQYDFEIPEWMHYPDDEEPVIPLPDNYAELELQTQLADTTEHDVEESAQHVEDLEPQVDNEGPVIAATSDGLEPEEPVRQATPQLEIPQAVADKNGDQARDEPMETENEPEQPGSSPPPEPESVPGVGIRVLSRSRDDEDEELEW</sequence>
<evidence type="ECO:0000313" key="4">
    <source>
        <dbReference type="Proteomes" id="UP000054270"/>
    </source>
</evidence>
<dbReference type="AlphaFoldDB" id="A0A0D2PJ99"/>
<feature type="compositionally biased region" description="Basic and acidic residues" evidence="1">
    <location>
        <begin position="462"/>
        <end position="473"/>
    </location>
</feature>
<keyword evidence="4" id="KW-1185">Reference proteome</keyword>
<dbReference type="SMART" id="SM01300">
    <property type="entry name" value="PEHE"/>
    <property type="match status" value="1"/>
</dbReference>